<dbReference type="STRING" id="1229662.W3WN90"/>
<feature type="compositionally biased region" description="Polar residues" evidence="1">
    <location>
        <begin position="23"/>
        <end position="37"/>
    </location>
</feature>
<feature type="region of interest" description="Disordered" evidence="1">
    <location>
        <begin position="1"/>
        <end position="72"/>
    </location>
</feature>
<dbReference type="OrthoDB" id="5407351at2759"/>
<accession>W3WN90</accession>
<dbReference type="Proteomes" id="UP000030651">
    <property type="component" value="Unassembled WGS sequence"/>
</dbReference>
<reference evidence="3" key="1">
    <citation type="journal article" date="2015" name="BMC Genomics">
        <title>Genomic and transcriptomic analysis of the endophytic fungus Pestalotiopsis fici reveals its lifestyle and high potential for synthesis of natural products.</title>
        <authorList>
            <person name="Wang X."/>
            <person name="Zhang X."/>
            <person name="Liu L."/>
            <person name="Xiang M."/>
            <person name="Wang W."/>
            <person name="Sun X."/>
            <person name="Che Y."/>
            <person name="Guo L."/>
            <person name="Liu G."/>
            <person name="Guo L."/>
            <person name="Wang C."/>
            <person name="Yin W.B."/>
            <person name="Stadler M."/>
            <person name="Zhang X."/>
            <person name="Liu X."/>
        </authorList>
    </citation>
    <scope>NUCLEOTIDE SEQUENCE [LARGE SCALE GENOMIC DNA]</scope>
    <source>
        <strain evidence="3">W106-1 / CGMCC3.15140</strain>
    </source>
</reference>
<feature type="compositionally biased region" description="Basic and acidic residues" evidence="1">
    <location>
        <begin position="304"/>
        <end position="321"/>
    </location>
</feature>
<evidence type="ECO:0000256" key="1">
    <source>
        <dbReference type="SAM" id="MobiDB-lite"/>
    </source>
</evidence>
<feature type="compositionally biased region" description="Polar residues" evidence="1">
    <location>
        <begin position="53"/>
        <end position="71"/>
    </location>
</feature>
<dbReference type="GeneID" id="19279155"/>
<keyword evidence="3" id="KW-1185">Reference proteome</keyword>
<dbReference type="InParanoid" id="W3WN90"/>
<organism evidence="2 3">
    <name type="scientific">Pestalotiopsis fici (strain W106-1 / CGMCC3.15140)</name>
    <dbReference type="NCBI Taxonomy" id="1229662"/>
    <lineage>
        <taxon>Eukaryota</taxon>
        <taxon>Fungi</taxon>
        <taxon>Dikarya</taxon>
        <taxon>Ascomycota</taxon>
        <taxon>Pezizomycotina</taxon>
        <taxon>Sordariomycetes</taxon>
        <taxon>Xylariomycetidae</taxon>
        <taxon>Amphisphaeriales</taxon>
        <taxon>Sporocadaceae</taxon>
        <taxon>Pestalotiopsis</taxon>
    </lineage>
</organism>
<feature type="region of interest" description="Disordered" evidence="1">
    <location>
        <begin position="297"/>
        <end position="321"/>
    </location>
</feature>
<dbReference type="HOGENOM" id="CLU_866289_0_0_1"/>
<gene>
    <name evidence="2" type="ORF">PFICI_14142</name>
</gene>
<proteinExistence type="predicted"/>
<dbReference type="AlphaFoldDB" id="W3WN90"/>
<dbReference type="EMBL" id="KI912120">
    <property type="protein sequence ID" value="ETS74276.1"/>
    <property type="molecule type" value="Genomic_DNA"/>
</dbReference>
<sequence length="321" mass="34907">MAENSKSAGDAAAAFNRHFDQQRAAQGSRVNHQQPGPSSFRGRHHNLDAESDFLNNQLGDLSLEQGNTRQPNFFHPTPPPQHLFTPPQQSTYASIDEAALAEARMNSAFTQPTSNFTSETASSSSTVVPNYSPYGHQHEGPLRYSHYQHSGYMSGPYSLHTFAPAPTAVAARPAYQQVQQAQQRNAAEPTPLAVAAAWEGAFDDAMDEWMQEQVRIEADEASAATEAEAAEAEVAEAKDAAPALPSPSDLAKTAQLLVSAVENDDSDKFRNSSFMHLMRRIAAQEVVIEDNNFVTASPAEPTLDVERPDKGKGKAVYPEKK</sequence>
<evidence type="ECO:0000313" key="3">
    <source>
        <dbReference type="Proteomes" id="UP000030651"/>
    </source>
</evidence>
<evidence type="ECO:0000313" key="2">
    <source>
        <dbReference type="EMBL" id="ETS74276.1"/>
    </source>
</evidence>
<dbReference type="KEGG" id="pfy:PFICI_14142"/>
<dbReference type="RefSeq" id="XP_007840914.1">
    <property type="nucleotide sequence ID" value="XM_007842723.1"/>
</dbReference>
<protein>
    <recommendedName>
        <fullName evidence="4">Peroxin 20</fullName>
    </recommendedName>
</protein>
<name>W3WN90_PESFW</name>
<evidence type="ECO:0008006" key="4">
    <source>
        <dbReference type="Google" id="ProtNLM"/>
    </source>
</evidence>
<dbReference type="Gene3D" id="6.10.280.230">
    <property type="match status" value="1"/>
</dbReference>